<feature type="transmembrane region" description="Helical" evidence="6">
    <location>
        <begin position="6"/>
        <end position="25"/>
    </location>
</feature>
<feature type="transmembrane region" description="Helical" evidence="6">
    <location>
        <begin position="165"/>
        <end position="184"/>
    </location>
</feature>
<comment type="caution">
    <text evidence="7">The sequence shown here is derived from an EMBL/GenBank/DDBJ whole genome shotgun (WGS) entry which is preliminary data.</text>
</comment>
<dbReference type="GO" id="GO:0006824">
    <property type="term" value="P:cobalt ion transport"/>
    <property type="evidence" value="ECO:0007669"/>
    <property type="project" value="InterPro"/>
</dbReference>
<evidence type="ECO:0000256" key="2">
    <source>
        <dbReference type="ARBA" id="ARBA00022475"/>
    </source>
</evidence>
<keyword evidence="4 6" id="KW-1133">Transmembrane helix</keyword>
<keyword evidence="8" id="KW-1185">Reference proteome</keyword>
<protein>
    <submittedName>
        <fullName evidence="7">Cobalt ECF transporter T component CbiQ</fullName>
    </submittedName>
</protein>
<dbReference type="CDD" id="cd16914">
    <property type="entry name" value="EcfT"/>
    <property type="match status" value="1"/>
</dbReference>
<evidence type="ECO:0000256" key="5">
    <source>
        <dbReference type="ARBA" id="ARBA00023136"/>
    </source>
</evidence>
<dbReference type="Proteomes" id="UP000473648">
    <property type="component" value="Unassembled WGS sequence"/>
</dbReference>
<feature type="transmembrane region" description="Helical" evidence="6">
    <location>
        <begin position="287"/>
        <end position="308"/>
    </location>
</feature>
<dbReference type="PANTHER" id="PTHR43723">
    <property type="entry name" value="COBALT TRANSPORT PROTEIN CBIQ"/>
    <property type="match status" value="1"/>
</dbReference>
<keyword evidence="3 6" id="KW-0812">Transmembrane</keyword>
<dbReference type="InterPro" id="IPR052770">
    <property type="entry name" value="Cobalt_transport_CbiQ"/>
</dbReference>
<dbReference type="AlphaFoldDB" id="A0A6L5GUC5"/>
<name>A0A6L5GUC5_9FIRM</name>
<sequence>MQYQYHLIYLLWLVPPLALLVVGGIRKSWIHRGEAHHHHGFGHKHGEGTLSIDMYAYHSKIGGWNAKLKIGYGMLLLLICLISNDPYVSFGVILYTFFVTVCLGELDMDHYIGLLGIPLAFMIAGSIFILFNFSKTPFATALVNIPTHWGYVIITPKTAKATVNLWCKAFGAISAMYMMSLSTMSNEIFSVLRDAHFPKLIIELMNLMYRFIFILMDTQRRMKNSAESRLGYTTLKRSINSFGSTASNLFLVSMKRGNQFYDAMEARCYNGDLRFYEEKKPVTKKQLFWVLVPTAYFVLVWIMTFQGVNINV</sequence>
<evidence type="ECO:0000313" key="8">
    <source>
        <dbReference type="Proteomes" id="UP000473648"/>
    </source>
</evidence>
<feature type="transmembrane region" description="Helical" evidence="6">
    <location>
        <begin position="75"/>
        <end position="98"/>
    </location>
</feature>
<evidence type="ECO:0000313" key="7">
    <source>
        <dbReference type="EMBL" id="MQM73446.1"/>
    </source>
</evidence>
<gene>
    <name evidence="7" type="primary">cbiQ</name>
    <name evidence="7" type="ORF">FRC53_08560</name>
</gene>
<dbReference type="EMBL" id="VOGB01000005">
    <property type="protein sequence ID" value="MQM73446.1"/>
    <property type="molecule type" value="Genomic_DNA"/>
</dbReference>
<dbReference type="Pfam" id="PF02361">
    <property type="entry name" value="CbiQ"/>
    <property type="match status" value="1"/>
</dbReference>
<dbReference type="InterPro" id="IPR003339">
    <property type="entry name" value="ABC/ECF_trnsptr_transmembrane"/>
</dbReference>
<keyword evidence="5 6" id="KW-0472">Membrane</keyword>
<evidence type="ECO:0000256" key="1">
    <source>
        <dbReference type="ARBA" id="ARBA00004651"/>
    </source>
</evidence>
<evidence type="ECO:0000256" key="3">
    <source>
        <dbReference type="ARBA" id="ARBA00022692"/>
    </source>
</evidence>
<accession>A0A6L5GUC5</accession>
<dbReference type="PANTHER" id="PTHR43723:SF1">
    <property type="entry name" value="COBALT TRANSPORT PROTEIN CBIQ"/>
    <property type="match status" value="1"/>
</dbReference>
<keyword evidence="2" id="KW-1003">Cell membrane</keyword>
<comment type="subcellular location">
    <subcellularLocation>
        <location evidence="1">Cell membrane</location>
        <topology evidence="1">Multi-pass membrane protein</topology>
    </subcellularLocation>
</comment>
<feature type="transmembrane region" description="Helical" evidence="6">
    <location>
        <begin position="196"/>
        <end position="216"/>
    </location>
</feature>
<organism evidence="7 8">
    <name type="scientific">Candidatus Pseudoramibacter fermentans</name>
    <dbReference type="NCBI Taxonomy" id="2594427"/>
    <lineage>
        <taxon>Bacteria</taxon>
        <taxon>Bacillati</taxon>
        <taxon>Bacillota</taxon>
        <taxon>Clostridia</taxon>
        <taxon>Eubacteriales</taxon>
        <taxon>Eubacteriaceae</taxon>
        <taxon>Pseudoramibacter</taxon>
    </lineage>
</organism>
<proteinExistence type="predicted"/>
<evidence type="ECO:0000256" key="6">
    <source>
        <dbReference type="SAM" id="Phobius"/>
    </source>
</evidence>
<dbReference type="InterPro" id="IPR012809">
    <property type="entry name" value="ECF_CbiQ"/>
</dbReference>
<dbReference type="GO" id="GO:0043190">
    <property type="term" value="C:ATP-binding cassette (ABC) transporter complex"/>
    <property type="evidence" value="ECO:0007669"/>
    <property type="project" value="InterPro"/>
</dbReference>
<dbReference type="NCBIfam" id="TIGR02454">
    <property type="entry name" value="ECF_T_CbiQ"/>
    <property type="match status" value="1"/>
</dbReference>
<reference evidence="7" key="1">
    <citation type="journal article" date="2020" name="Appl. Environ. Microbiol.">
        <title>Medium-Chain Fatty Acid Synthesis by 'Candidatus Weimeria bifida' gen. nov., sp. nov., and 'Candidatus Pseudoramibacter fermentans' sp. nov.</title>
        <authorList>
            <person name="Scarborough M.J."/>
            <person name="Myers K.S."/>
            <person name="Donohue T.J."/>
            <person name="Noguera D.R."/>
        </authorList>
    </citation>
    <scope>NUCLEOTIDE SEQUENCE</scope>
    <source>
        <strain evidence="7">EUB1.1</strain>
    </source>
</reference>
<feature type="transmembrane region" description="Helical" evidence="6">
    <location>
        <begin position="110"/>
        <end position="131"/>
    </location>
</feature>
<evidence type="ECO:0000256" key="4">
    <source>
        <dbReference type="ARBA" id="ARBA00022989"/>
    </source>
</evidence>